<keyword evidence="2" id="KW-0677">Repeat</keyword>
<reference evidence="3" key="1">
    <citation type="submission" date="2025-08" db="UniProtKB">
        <authorList>
            <consortium name="Ensembl"/>
        </authorList>
    </citation>
    <scope>IDENTIFICATION</scope>
    <source>
        <strain evidence="3">C57BL/6J</strain>
    </source>
</reference>
<dbReference type="PANTHER" id="PTHR14224:SF77">
    <property type="entry name" value="D5ERTD577E PROTEIN-RELATED"/>
    <property type="match status" value="1"/>
</dbReference>
<dbReference type="PANTHER" id="PTHR14224">
    <property type="entry name" value="SIMILAR TO PREFERENTIALLY EXPRESSED ANTIGEN IN MELANOMA-LIKE 3"/>
    <property type="match status" value="1"/>
</dbReference>
<dbReference type="Proteomes" id="UP000000589">
    <property type="component" value="Unplaced"/>
</dbReference>
<evidence type="ECO:0000313" key="4">
    <source>
        <dbReference type="Proteomes" id="UP000000589"/>
    </source>
</evidence>
<dbReference type="InterPro" id="IPR050694">
    <property type="entry name" value="LRRC14/PRAME"/>
</dbReference>
<keyword evidence="4" id="KW-1185">Reference proteome</keyword>
<dbReference type="InterPro" id="IPR032675">
    <property type="entry name" value="LRR_dom_sf"/>
</dbReference>
<dbReference type="AlphaFoldDB" id="A0AAG1GNA1"/>
<protein>
    <submittedName>
        <fullName evidence="3">Uncharacterized protein</fullName>
    </submittedName>
</protein>
<reference evidence="3" key="2">
    <citation type="submission" date="2025-09" db="UniProtKB">
        <authorList>
            <consortium name="Ensembl"/>
        </authorList>
    </citation>
    <scope>IDENTIFICATION</scope>
    <source>
        <strain evidence="3">C57BL/6J</strain>
    </source>
</reference>
<name>A0AAG1GNA1_MOUSE</name>
<organism evidence="3 4">
    <name type="scientific">Mus musculus</name>
    <name type="common">Mouse</name>
    <dbReference type="NCBI Taxonomy" id="10090"/>
    <lineage>
        <taxon>Eukaryota</taxon>
        <taxon>Metazoa</taxon>
        <taxon>Chordata</taxon>
        <taxon>Craniata</taxon>
        <taxon>Vertebrata</taxon>
        <taxon>Euteleostomi</taxon>
        <taxon>Mammalia</taxon>
        <taxon>Eutheria</taxon>
        <taxon>Euarchontoglires</taxon>
        <taxon>Glires</taxon>
        <taxon>Rodentia</taxon>
        <taxon>Myomorpha</taxon>
        <taxon>Muroidea</taxon>
        <taxon>Muridae</taxon>
        <taxon>Murinae</taxon>
        <taxon>Mus</taxon>
        <taxon>Mus</taxon>
    </lineage>
</organism>
<evidence type="ECO:0000313" key="3">
    <source>
        <dbReference type="Ensembl" id="ENSMUSP00000135923.2"/>
    </source>
</evidence>
<dbReference type="GeneTree" id="ENSGT01030000234531"/>
<dbReference type="EMBL" id="AC126035">
    <property type="status" value="NOT_ANNOTATED_CDS"/>
    <property type="molecule type" value="Genomic_DNA"/>
</dbReference>
<evidence type="ECO:0000256" key="1">
    <source>
        <dbReference type="ARBA" id="ARBA00022614"/>
    </source>
</evidence>
<evidence type="ECO:0000256" key="2">
    <source>
        <dbReference type="ARBA" id="ARBA00022737"/>
    </source>
</evidence>
<dbReference type="SUPFAM" id="SSF52047">
    <property type="entry name" value="RNI-like"/>
    <property type="match status" value="1"/>
</dbReference>
<keyword evidence="1" id="KW-0433">Leucine-rich repeat</keyword>
<sequence>MSHQTPPTHTLLTHEALIMSSLEELPTVVFPALFKEAFAGRHTNLLKAMVAAWPFPCLPVGPLMKKPNLETLQALLDGIDMRLTREFHPRCLMTPLETLSITQCLISQRDFDLFSCSQNLFKLKHLEIRGMILYALDLMPLRVLLEKVADTLEILDFQWCRMKDSQINALLPALSQCTLLNQINFYNNDFSMCTLKALFQHTAKWSKMNVEQYPAPLQCYSELGHVSVERFVQLCQELMYTLRAIRQPKSISFATDNCQKCGKPCVYDQGPILCSCFQ</sequence>
<dbReference type="Gene3D" id="3.80.10.10">
    <property type="entry name" value="Ribonuclease Inhibitor"/>
    <property type="match status" value="1"/>
</dbReference>
<proteinExistence type="predicted"/>
<dbReference type="FunFam" id="3.80.10.10:FF:001199">
    <property type="entry name" value="Expressed sequence C87414"/>
    <property type="match status" value="1"/>
</dbReference>
<dbReference type="Ensembl" id="ENSMUST00000179677.2">
    <property type="protein sequence ID" value="ENSMUSP00000135923.2"/>
    <property type="gene ID" value="ENSMUSG00000094791.2"/>
</dbReference>
<accession>A0AAG1GNA1</accession>